<evidence type="ECO:0000313" key="3">
    <source>
        <dbReference type="Proteomes" id="UP001567538"/>
    </source>
</evidence>
<feature type="region of interest" description="Disordered" evidence="1">
    <location>
        <begin position="14"/>
        <end position="69"/>
    </location>
</feature>
<evidence type="ECO:0000313" key="2">
    <source>
        <dbReference type="EMBL" id="KAL1547592.1"/>
    </source>
</evidence>
<dbReference type="EMBL" id="JBEAFC010000007">
    <property type="protein sequence ID" value="KAL1547592.1"/>
    <property type="molecule type" value="Genomic_DNA"/>
</dbReference>
<dbReference type="Proteomes" id="UP001567538">
    <property type="component" value="Unassembled WGS sequence"/>
</dbReference>
<protein>
    <submittedName>
        <fullName evidence="2">Serine/threonine-protein kinase SIS8</fullName>
    </submittedName>
</protein>
<organism evidence="2 3">
    <name type="scientific">Salvia divinorum</name>
    <name type="common">Maria pastora</name>
    <name type="synonym">Diviner's sage</name>
    <dbReference type="NCBI Taxonomy" id="28513"/>
    <lineage>
        <taxon>Eukaryota</taxon>
        <taxon>Viridiplantae</taxon>
        <taxon>Streptophyta</taxon>
        <taxon>Embryophyta</taxon>
        <taxon>Tracheophyta</taxon>
        <taxon>Spermatophyta</taxon>
        <taxon>Magnoliopsida</taxon>
        <taxon>eudicotyledons</taxon>
        <taxon>Gunneridae</taxon>
        <taxon>Pentapetalae</taxon>
        <taxon>asterids</taxon>
        <taxon>lamiids</taxon>
        <taxon>Lamiales</taxon>
        <taxon>Lamiaceae</taxon>
        <taxon>Nepetoideae</taxon>
        <taxon>Mentheae</taxon>
        <taxon>Salviinae</taxon>
        <taxon>Salvia</taxon>
        <taxon>Salvia subgen. Calosphace</taxon>
    </lineage>
</organism>
<dbReference type="AlphaFoldDB" id="A0ABD1GUC6"/>
<reference evidence="2 3" key="1">
    <citation type="submission" date="2024-06" db="EMBL/GenBank/DDBJ databases">
        <title>A chromosome level genome sequence of Diviner's sage (Salvia divinorum).</title>
        <authorList>
            <person name="Ford S.A."/>
            <person name="Ro D.-K."/>
            <person name="Ness R.W."/>
            <person name="Phillips M.A."/>
        </authorList>
    </citation>
    <scope>NUCLEOTIDE SEQUENCE [LARGE SCALE GENOMIC DNA]</scope>
    <source>
        <strain evidence="2">SAF-2024a</strain>
        <tissue evidence="2">Leaf</tissue>
    </source>
</reference>
<accession>A0ABD1GUC6</accession>
<feature type="compositionally biased region" description="Basic and acidic residues" evidence="1">
    <location>
        <begin position="14"/>
        <end position="24"/>
    </location>
</feature>
<evidence type="ECO:0000256" key="1">
    <source>
        <dbReference type="SAM" id="MobiDB-lite"/>
    </source>
</evidence>
<name>A0ABD1GUC6_SALDI</name>
<feature type="compositionally biased region" description="Polar residues" evidence="1">
    <location>
        <begin position="25"/>
        <end position="50"/>
    </location>
</feature>
<gene>
    <name evidence="2" type="ORF">AAHA92_15930</name>
</gene>
<keyword evidence="3" id="KW-1185">Reference proteome</keyword>
<dbReference type="GO" id="GO:0016301">
    <property type="term" value="F:kinase activity"/>
    <property type="evidence" value="ECO:0007669"/>
    <property type="project" value="UniProtKB-KW"/>
</dbReference>
<proteinExistence type="predicted"/>
<keyword evidence="2" id="KW-0808">Transferase</keyword>
<feature type="compositionally biased region" description="Low complexity" evidence="1">
    <location>
        <begin position="55"/>
        <end position="65"/>
    </location>
</feature>
<sequence>MEKIVDERIRQNDFEDLSRRKETTNRTCSLNTESLNSKDVSDGQSESQKYQGPAESCGSECGGSSTKSENDLPLVVSFAIQWEDLQLKEEIGQGSFAVVYLIRLSTLLLKRNHQLRSYRMRMYAIPRGIIKGLND</sequence>
<keyword evidence="2" id="KW-0418">Kinase</keyword>
<comment type="caution">
    <text evidence="2">The sequence shown here is derived from an EMBL/GenBank/DDBJ whole genome shotgun (WGS) entry which is preliminary data.</text>
</comment>